<accession>A0ACD5YJI2</accession>
<reference evidence="1" key="2">
    <citation type="submission" date="2025-09" db="UniProtKB">
        <authorList>
            <consortium name="EnsemblPlants"/>
        </authorList>
    </citation>
    <scope>IDENTIFICATION</scope>
</reference>
<reference evidence="1" key="1">
    <citation type="submission" date="2021-05" db="EMBL/GenBank/DDBJ databases">
        <authorList>
            <person name="Scholz U."/>
            <person name="Mascher M."/>
            <person name="Fiebig A."/>
        </authorList>
    </citation>
    <scope>NUCLEOTIDE SEQUENCE [LARGE SCALE GENOMIC DNA]</scope>
</reference>
<evidence type="ECO:0000313" key="2">
    <source>
        <dbReference type="Proteomes" id="UP001732700"/>
    </source>
</evidence>
<keyword evidence="2" id="KW-1185">Reference proteome</keyword>
<dbReference type="EnsemblPlants" id="AVESA.00010b.r2.5DG0980960.1">
    <property type="protein sequence ID" value="AVESA.00010b.r2.5DG0980960.1.CDS"/>
    <property type="gene ID" value="AVESA.00010b.r2.5DG0980960"/>
</dbReference>
<proteinExistence type="predicted"/>
<evidence type="ECO:0000313" key="1">
    <source>
        <dbReference type="EnsemblPlants" id="AVESA.00010b.r2.5DG0980960.1.CDS"/>
    </source>
</evidence>
<sequence>MTMMTPPPLEQQQEDEEMLVPHQELPAADAAQPMEVVAQTEPANTAESQPPEDPQTSRFTWTIENFTRLNGKKHYSDAFAVGGFKWRVLIFPKGNNVDHLSMYLDVADSGNLPYGWSRYAQFSLAIVNQIHQKFTTRKDTQHQFNARESDWGFTSFMPLSELYDPSRGYLVNDTVIVEAEVAVRKMVDYWTYDSKKETGYVGLKNQGATCYMNSLLQTLYHIPYFRKAVYHMPTTENDMPSGSIPLALQSLFYKLQYSDNSVATKELTKSFGWDTYDSFMQHDVQELNRVLCEKLEDKMKGTVVEGTIEQLFEGHHINYIDCINVNYKSNRKESFYDLQLDVKGCRDVYASFDKYVEVERLEGDNKYQAEQHGLQVPTDHFLTMVLNLNLKMYKFDDERVTKEDTKKALEEQYGGEEELPQINPGFNNTPFKFTKYSNAYMLVYIRESDKEKIMCNVDEKDIAEHLRIRLKKEQEEKEHKKKEKAEAHLYTIIKVARDEDLKEQIGKNTYFDLVDHEKVRSFRIQKQLPFTSFKEEVAKEYGIPVQSQRFWLWAKRQNHTYRPNRPLAPHEEVQSQIQNFGDPFLLVIHEGETAAEVMDRVQKKLRVSDEEFPKWKLAFISMNRPEYLQDIDVVSARFQRRDVYGAWEQYLGLEHTDTTPKRSYTANQNRHTYEKPVKIYN</sequence>
<dbReference type="Proteomes" id="UP001732700">
    <property type="component" value="Chromosome 5D"/>
</dbReference>
<organism evidence="1 2">
    <name type="scientific">Avena sativa</name>
    <name type="common">Oat</name>
    <dbReference type="NCBI Taxonomy" id="4498"/>
    <lineage>
        <taxon>Eukaryota</taxon>
        <taxon>Viridiplantae</taxon>
        <taxon>Streptophyta</taxon>
        <taxon>Embryophyta</taxon>
        <taxon>Tracheophyta</taxon>
        <taxon>Spermatophyta</taxon>
        <taxon>Magnoliopsida</taxon>
        <taxon>Liliopsida</taxon>
        <taxon>Poales</taxon>
        <taxon>Poaceae</taxon>
        <taxon>BOP clade</taxon>
        <taxon>Pooideae</taxon>
        <taxon>Poodae</taxon>
        <taxon>Poeae</taxon>
        <taxon>Poeae Chloroplast Group 1 (Aveneae type)</taxon>
        <taxon>Aveninae</taxon>
        <taxon>Avena</taxon>
    </lineage>
</organism>
<protein>
    <submittedName>
        <fullName evidence="1">Uncharacterized protein</fullName>
    </submittedName>
</protein>
<name>A0ACD5YJI2_AVESA</name>